<dbReference type="HOGENOM" id="CLU_1131747_0_0_11"/>
<sequence>MPREHRMPSGHRVFAQYAHAPNALGYCGPPGSERLQAVACGGAPDTDVVALAKQFSGAWPYQEVIAQLAGIPDPLDERVVRAYWTSDELSGRIDRAEFGAALLARLASQAGHYWKHLTEDLLGEAAPTHNFHVFGVYPWSRLLDTGMPQPLQVLDSCRIRWGEVVGIDHDRAVVRSRRLSWDGTRLSLGPEQDDPADYRVPEGAFVNDLTVGDRVAVHWDFVCDRLDPDRVDRLRGQTEWQLAQTNQRLIRQATPSRGNGPTRTFPGYHDWNPLPVAGSEPT</sequence>
<dbReference type="eggNOG" id="ENOG50306AN">
    <property type="taxonomic scope" value="Bacteria"/>
</dbReference>
<evidence type="ECO:0000256" key="1">
    <source>
        <dbReference type="SAM" id="MobiDB-lite"/>
    </source>
</evidence>
<dbReference type="EMBL" id="CP000431">
    <property type="protein sequence ID" value="ABG96403.1"/>
    <property type="molecule type" value="Genomic_DNA"/>
</dbReference>
<evidence type="ECO:0000313" key="3">
    <source>
        <dbReference type="Proteomes" id="UP000008710"/>
    </source>
</evidence>
<dbReference type="Proteomes" id="UP000008710">
    <property type="component" value="Chromosome"/>
</dbReference>
<dbReference type="AlphaFoldDB" id="Q0S7T3"/>
<organism evidence="2 3">
    <name type="scientific">Rhodococcus jostii (strain RHA1)</name>
    <dbReference type="NCBI Taxonomy" id="101510"/>
    <lineage>
        <taxon>Bacteria</taxon>
        <taxon>Bacillati</taxon>
        <taxon>Actinomycetota</taxon>
        <taxon>Actinomycetes</taxon>
        <taxon>Mycobacteriales</taxon>
        <taxon>Nocardiaceae</taxon>
        <taxon>Rhodococcus</taxon>
    </lineage>
</organism>
<feature type="region of interest" description="Disordered" evidence="1">
    <location>
        <begin position="253"/>
        <end position="282"/>
    </location>
</feature>
<evidence type="ECO:0000313" key="2">
    <source>
        <dbReference type="EMBL" id="ABG96403.1"/>
    </source>
</evidence>
<dbReference type="KEGG" id="rha:RHA1_ro04617"/>
<feature type="compositionally biased region" description="Polar residues" evidence="1">
    <location>
        <begin position="253"/>
        <end position="262"/>
    </location>
</feature>
<reference evidence="3" key="1">
    <citation type="journal article" date="2006" name="Proc. Natl. Acad. Sci. U.S.A.">
        <title>The complete genome of Rhodococcus sp. RHA1 provides insights into a catabolic powerhouse.</title>
        <authorList>
            <person name="McLeod M.P."/>
            <person name="Warren R.L."/>
            <person name="Hsiao W.W.L."/>
            <person name="Araki N."/>
            <person name="Myhre M."/>
            <person name="Fernandes C."/>
            <person name="Miyazawa D."/>
            <person name="Wong W."/>
            <person name="Lillquist A.L."/>
            <person name="Wang D."/>
            <person name="Dosanjh M."/>
            <person name="Hara H."/>
            <person name="Petrescu A."/>
            <person name="Morin R.D."/>
            <person name="Yang G."/>
            <person name="Stott J.M."/>
            <person name="Schein J.E."/>
            <person name="Shin H."/>
            <person name="Smailus D."/>
            <person name="Siddiqui A.S."/>
            <person name="Marra M.A."/>
            <person name="Jones S.J.M."/>
            <person name="Holt R."/>
            <person name="Brinkman F.S.L."/>
            <person name="Miyauchi K."/>
            <person name="Fukuda M."/>
            <person name="Davies J.E."/>
            <person name="Mohn W.W."/>
            <person name="Eltis L.D."/>
        </authorList>
    </citation>
    <scope>NUCLEOTIDE SEQUENCE [LARGE SCALE GENOMIC DNA]</scope>
    <source>
        <strain evidence="3">RHA1</strain>
    </source>
</reference>
<gene>
    <name evidence="2" type="ordered locus">RHA1_ro04617</name>
</gene>
<proteinExistence type="predicted"/>
<name>Q0S7T3_RHOJR</name>
<dbReference type="Pfam" id="PF19927">
    <property type="entry name" value="DUF6390"/>
    <property type="match status" value="1"/>
</dbReference>
<dbReference type="InterPro" id="IPR045660">
    <property type="entry name" value="DUF6390"/>
</dbReference>
<protein>
    <submittedName>
        <fullName evidence="2">Uncharacterized protein</fullName>
    </submittedName>
</protein>
<accession>Q0S7T3</accession>